<reference evidence="1 2" key="1">
    <citation type="journal article" date="2016" name="Nat. Commun.">
        <title>Thousands of microbial genomes shed light on interconnected biogeochemical processes in an aquifer system.</title>
        <authorList>
            <person name="Anantharaman K."/>
            <person name="Brown C.T."/>
            <person name="Hug L.A."/>
            <person name="Sharon I."/>
            <person name="Castelle C.J."/>
            <person name="Probst A.J."/>
            <person name="Thomas B.C."/>
            <person name="Singh A."/>
            <person name="Wilkins M.J."/>
            <person name="Karaoz U."/>
            <person name="Brodie E.L."/>
            <person name="Williams K.H."/>
            <person name="Hubbard S.S."/>
            <person name="Banfield J.F."/>
        </authorList>
    </citation>
    <scope>NUCLEOTIDE SEQUENCE [LARGE SCALE GENOMIC DNA]</scope>
</reference>
<organism evidence="1 2">
    <name type="scientific">Candidatus Roizmanbacteria bacterium RIFCSPLOWO2_01_FULL_37_12</name>
    <dbReference type="NCBI Taxonomy" id="1802056"/>
    <lineage>
        <taxon>Bacteria</taxon>
        <taxon>Candidatus Roizmaniibacteriota</taxon>
    </lineage>
</organism>
<sequence length="88" mass="10511">MKRNIWPGLALTAFTLMFIFDSPYREINEHIYYEVIKNKPQIQNSSPLNENFWNGLTPQQKEELRERIEIFEIKLQPAPTSLPPRHRS</sequence>
<protein>
    <submittedName>
        <fullName evidence="1">Uncharacterized protein</fullName>
    </submittedName>
</protein>
<dbReference type="EMBL" id="MGAG01000008">
    <property type="protein sequence ID" value="OGK41920.1"/>
    <property type="molecule type" value="Genomic_DNA"/>
</dbReference>
<name>A0A1F7IEY2_9BACT</name>
<gene>
    <name evidence="1" type="ORF">A2954_02620</name>
</gene>
<evidence type="ECO:0000313" key="2">
    <source>
        <dbReference type="Proteomes" id="UP000177698"/>
    </source>
</evidence>
<evidence type="ECO:0000313" key="1">
    <source>
        <dbReference type="EMBL" id="OGK41920.1"/>
    </source>
</evidence>
<dbReference type="Proteomes" id="UP000177698">
    <property type="component" value="Unassembled WGS sequence"/>
</dbReference>
<comment type="caution">
    <text evidence="1">The sequence shown here is derived from an EMBL/GenBank/DDBJ whole genome shotgun (WGS) entry which is preliminary data.</text>
</comment>
<accession>A0A1F7IEY2</accession>
<proteinExistence type="predicted"/>
<dbReference type="AlphaFoldDB" id="A0A1F7IEY2"/>